<feature type="transmembrane region" description="Helical" evidence="1">
    <location>
        <begin position="39"/>
        <end position="58"/>
    </location>
</feature>
<organism evidence="2 3">
    <name type="scientific">Ditylenchus dipsaci</name>
    <dbReference type="NCBI Taxonomy" id="166011"/>
    <lineage>
        <taxon>Eukaryota</taxon>
        <taxon>Metazoa</taxon>
        <taxon>Ecdysozoa</taxon>
        <taxon>Nematoda</taxon>
        <taxon>Chromadorea</taxon>
        <taxon>Rhabditida</taxon>
        <taxon>Tylenchina</taxon>
        <taxon>Tylenchomorpha</taxon>
        <taxon>Sphaerularioidea</taxon>
        <taxon>Anguinidae</taxon>
        <taxon>Anguininae</taxon>
        <taxon>Ditylenchus</taxon>
    </lineage>
</organism>
<dbReference type="Proteomes" id="UP000887574">
    <property type="component" value="Unplaced"/>
</dbReference>
<dbReference type="WBParaSite" id="jg10030">
    <property type="protein sequence ID" value="jg10030"/>
    <property type="gene ID" value="jg10030"/>
</dbReference>
<evidence type="ECO:0000313" key="3">
    <source>
        <dbReference type="WBParaSite" id="jg10030"/>
    </source>
</evidence>
<dbReference type="AlphaFoldDB" id="A0A915CLW6"/>
<sequence>MDGRPVKALMDTGDAMLQERKSGGEAEFVEIFKKLKAKFILICFFVLLLVAICFYFLFTTSNGRKDGLFTVYGHVHCATPTTKGQKDAHIGYGSAPIYMLNVRLYKPGFLFDKLLAQDSTNKFGNFRISSPCHGECGADNYVFVEHICASLDPQFKDGHMLILTQDRHMLTLTQDRHMLILSQDRHMLILTQDRHVLILTQDRHVLILTQDRHDQAWIEEDLRCHQRVFIPHRGESCRMVSSWNKNIQMVAYDYNWSDHSSRATRWLCDVVAAGCAGSTFDECPISNLAGSTPDHSTGLFDQRLTIKEVSNGSSVAWKQGQFRIKLPAGANRETIADILIDEHVSILSQDEHVSILSQDEHVSILSQDEHVSILTQDEQVSILSQDRHMLILSQDEHVSILSQDEHVSILSQDEHVSILSHDEHVSILSQDEHVSILSQDEHVSILSQDEHVSILSHDEHVSILTQDL</sequence>
<keyword evidence="1" id="KW-0472">Membrane</keyword>
<keyword evidence="1" id="KW-1133">Transmembrane helix</keyword>
<keyword evidence="2" id="KW-1185">Reference proteome</keyword>
<reference evidence="3" key="1">
    <citation type="submission" date="2022-11" db="UniProtKB">
        <authorList>
            <consortium name="WormBaseParasite"/>
        </authorList>
    </citation>
    <scope>IDENTIFICATION</scope>
</reference>
<accession>A0A915CLW6</accession>
<proteinExistence type="predicted"/>
<evidence type="ECO:0000256" key="1">
    <source>
        <dbReference type="SAM" id="Phobius"/>
    </source>
</evidence>
<keyword evidence="1" id="KW-0812">Transmembrane</keyword>
<evidence type="ECO:0000313" key="2">
    <source>
        <dbReference type="Proteomes" id="UP000887574"/>
    </source>
</evidence>
<name>A0A915CLW6_9BILA</name>
<protein>
    <submittedName>
        <fullName evidence="3">Uncharacterized protein</fullName>
    </submittedName>
</protein>